<dbReference type="Proteomes" id="UP001165064">
    <property type="component" value="Unassembled WGS sequence"/>
</dbReference>
<name>A0ACB5U2D4_AMBMO</name>
<evidence type="ECO:0000313" key="1">
    <source>
        <dbReference type="EMBL" id="GME99843.1"/>
    </source>
</evidence>
<accession>A0ACB5U2D4</accession>
<gene>
    <name evidence="1" type="ORF">Amon02_001084000</name>
</gene>
<comment type="caution">
    <text evidence="1">The sequence shown here is derived from an EMBL/GenBank/DDBJ whole genome shotgun (WGS) entry which is preliminary data.</text>
</comment>
<keyword evidence="2" id="KW-1185">Reference proteome</keyword>
<evidence type="ECO:0000313" key="2">
    <source>
        <dbReference type="Proteomes" id="UP001165064"/>
    </source>
</evidence>
<protein>
    <submittedName>
        <fullName evidence="1">Unnamed protein product</fullName>
    </submittedName>
</protein>
<sequence>MTIGSIKQQLVSAKLPNPDLTTALEVLIKGRPQLPTYDFIPAKPLNPALVLNTLKNLNVELSTRMALQEGLPPEFYNYTVKDGRVTFHVPNSFQCSISIADDSPDSNFFLVDFKLGFQSKDVRLIPKVTSLPRQTFHHLEKFANRELSKQNQQQQLQQPQPTASTDNNNNNSNNGSATVVTGSGENCLFSLFKLLHNYSTTCKLYQLHRHLIQLRMGIWKGHITHTYNAEKCFVVITYWLKRRAVKSTIEIGKFKDNELDFRWIKEGLLKHGQAMHDWNELTIDSGFKSFENSAIQH</sequence>
<reference evidence="1" key="1">
    <citation type="submission" date="2023-04" db="EMBL/GenBank/DDBJ databases">
        <title>Ambrosiozyma monospora NBRC 10751.</title>
        <authorList>
            <person name="Ichikawa N."/>
            <person name="Sato H."/>
            <person name="Tonouchi N."/>
        </authorList>
    </citation>
    <scope>NUCLEOTIDE SEQUENCE</scope>
    <source>
        <strain evidence="1">NBRC 10751</strain>
    </source>
</reference>
<organism evidence="1 2">
    <name type="scientific">Ambrosiozyma monospora</name>
    <name type="common">Yeast</name>
    <name type="synonym">Endomycopsis monosporus</name>
    <dbReference type="NCBI Taxonomy" id="43982"/>
    <lineage>
        <taxon>Eukaryota</taxon>
        <taxon>Fungi</taxon>
        <taxon>Dikarya</taxon>
        <taxon>Ascomycota</taxon>
        <taxon>Saccharomycotina</taxon>
        <taxon>Pichiomycetes</taxon>
        <taxon>Pichiales</taxon>
        <taxon>Pichiaceae</taxon>
        <taxon>Ambrosiozyma</taxon>
    </lineage>
</organism>
<proteinExistence type="predicted"/>
<dbReference type="EMBL" id="BSXS01011165">
    <property type="protein sequence ID" value="GME99843.1"/>
    <property type="molecule type" value="Genomic_DNA"/>
</dbReference>